<keyword evidence="3" id="KW-1185">Reference proteome</keyword>
<dbReference type="RefSeq" id="WP_181554540.1">
    <property type="nucleotide sequence ID" value="NZ_JACDUT010000001.1"/>
</dbReference>
<keyword evidence="1" id="KW-0472">Membrane</keyword>
<feature type="transmembrane region" description="Helical" evidence="1">
    <location>
        <begin position="99"/>
        <end position="121"/>
    </location>
</feature>
<gene>
    <name evidence="2" type="ORF">HNR31_000376</name>
</gene>
<keyword evidence="1" id="KW-1133">Transmembrane helix</keyword>
<sequence>MTRLGKAIVYGIVTIFLLAAIVSFFLSLMMKFTSIEESSLTWMIFTSSLLSMFIGGFVAGGKGKEKGWLMGGATGVLFTVIVLLFQFLGLEQSFSLKQWLYHLGFLAAAMLGGVLGVNITASRS</sequence>
<dbReference type="NCBIfam" id="TIGR04086">
    <property type="entry name" value="TIGR04086_membr"/>
    <property type="match status" value="1"/>
</dbReference>
<comment type="caution">
    <text evidence="2">The sequence shown here is derived from an EMBL/GenBank/DDBJ whole genome shotgun (WGS) entry which is preliminary data.</text>
</comment>
<dbReference type="Pfam" id="PF12670">
    <property type="entry name" value="DUF3792"/>
    <property type="match status" value="1"/>
</dbReference>
<evidence type="ECO:0000313" key="3">
    <source>
        <dbReference type="Proteomes" id="UP000523087"/>
    </source>
</evidence>
<keyword evidence="1" id="KW-0812">Transmembrane</keyword>
<organism evidence="2 3">
    <name type="scientific">Thermaerobacillus caldiproteolyticus</name>
    <dbReference type="NCBI Taxonomy" id="247480"/>
    <lineage>
        <taxon>Bacteria</taxon>
        <taxon>Bacillati</taxon>
        <taxon>Bacillota</taxon>
        <taxon>Bacilli</taxon>
        <taxon>Bacillales</taxon>
        <taxon>Anoxybacillaceae</taxon>
        <taxon>Thermaerobacillus</taxon>
    </lineage>
</organism>
<dbReference type="AlphaFoldDB" id="A0A7W0BZ08"/>
<protein>
    <submittedName>
        <fullName evidence="2">Putative membrane protein (TIGR04086 family)</fullName>
    </submittedName>
</protein>
<feature type="transmembrane region" description="Helical" evidence="1">
    <location>
        <begin position="40"/>
        <end position="60"/>
    </location>
</feature>
<reference evidence="2 3" key="1">
    <citation type="submission" date="2020-07" db="EMBL/GenBank/DDBJ databases">
        <title>Genomic Encyclopedia of Type Strains, Phase IV (KMG-IV): sequencing the most valuable type-strain genomes for metagenomic binning, comparative biology and taxonomic classification.</title>
        <authorList>
            <person name="Goeker M."/>
        </authorList>
    </citation>
    <scope>NUCLEOTIDE SEQUENCE [LARGE SCALE GENOMIC DNA]</scope>
    <source>
        <strain evidence="2 3">DSM 15730</strain>
    </source>
</reference>
<dbReference type="InterPro" id="IPR023804">
    <property type="entry name" value="DUF3792_TM"/>
</dbReference>
<feature type="transmembrane region" description="Helical" evidence="1">
    <location>
        <begin position="7"/>
        <end position="28"/>
    </location>
</feature>
<accession>A0A7W0BZ08</accession>
<dbReference type="EMBL" id="JACDUT010000001">
    <property type="protein sequence ID" value="MBA2873624.1"/>
    <property type="molecule type" value="Genomic_DNA"/>
</dbReference>
<dbReference type="Proteomes" id="UP000523087">
    <property type="component" value="Unassembled WGS sequence"/>
</dbReference>
<evidence type="ECO:0000313" key="2">
    <source>
        <dbReference type="EMBL" id="MBA2873624.1"/>
    </source>
</evidence>
<name>A0A7W0BZ08_9BACL</name>
<proteinExistence type="predicted"/>
<feature type="transmembrane region" description="Helical" evidence="1">
    <location>
        <begin position="67"/>
        <end position="87"/>
    </location>
</feature>
<evidence type="ECO:0000256" key="1">
    <source>
        <dbReference type="SAM" id="Phobius"/>
    </source>
</evidence>